<accession>A0AAW2TYN7</accession>
<dbReference type="AlphaFoldDB" id="A0AAW2TYN7"/>
<dbReference type="EMBL" id="JACGWJ010000007">
    <property type="protein sequence ID" value="KAL0409368.1"/>
    <property type="molecule type" value="Genomic_DNA"/>
</dbReference>
<comment type="caution">
    <text evidence="1">The sequence shown here is derived from an EMBL/GenBank/DDBJ whole genome shotgun (WGS) entry which is preliminary data.</text>
</comment>
<name>A0AAW2TYN7_SESRA</name>
<sequence>MGDRGPCLGILPHVENWTMSSSGPRWLVVTGGAPDAIKEADVFRVRIQTGELSTLLNLGLVIQVVAKQLKRYTTLKTFVINMTSQSRALECSP</sequence>
<gene>
    <name evidence="1" type="ORF">Sradi_1871200</name>
</gene>
<proteinExistence type="predicted"/>
<reference evidence="1" key="1">
    <citation type="submission" date="2020-06" db="EMBL/GenBank/DDBJ databases">
        <authorList>
            <person name="Li T."/>
            <person name="Hu X."/>
            <person name="Zhang T."/>
            <person name="Song X."/>
            <person name="Zhang H."/>
            <person name="Dai N."/>
            <person name="Sheng W."/>
            <person name="Hou X."/>
            <person name="Wei L."/>
        </authorList>
    </citation>
    <scope>NUCLEOTIDE SEQUENCE</scope>
    <source>
        <strain evidence="1">G02</strain>
        <tissue evidence="1">Leaf</tissue>
    </source>
</reference>
<reference evidence="1" key="2">
    <citation type="journal article" date="2024" name="Plant">
        <title>Genomic evolution and insights into agronomic trait innovations of Sesamum species.</title>
        <authorList>
            <person name="Miao H."/>
            <person name="Wang L."/>
            <person name="Qu L."/>
            <person name="Liu H."/>
            <person name="Sun Y."/>
            <person name="Le M."/>
            <person name="Wang Q."/>
            <person name="Wei S."/>
            <person name="Zheng Y."/>
            <person name="Lin W."/>
            <person name="Duan Y."/>
            <person name="Cao H."/>
            <person name="Xiong S."/>
            <person name="Wang X."/>
            <person name="Wei L."/>
            <person name="Li C."/>
            <person name="Ma Q."/>
            <person name="Ju M."/>
            <person name="Zhao R."/>
            <person name="Li G."/>
            <person name="Mu C."/>
            <person name="Tian Q."/>
            <person name="Mei H."/>
            <person name="Zhang T."/>
            <person name="Gao T."/>
            <person name="Zhang H."/>
        </authorList>
    </citation>
    <scope>NUCLEOTIDE SEQUENCE</scope>
    <source>
        <strain evidence="1">G02</strain>
    </source>
</reference>
<evidence type="ECO:0000313" key="1">
    <source>
        <dbReference type="EMBL" id="KAL0409368.1"/>
    </source>
</evidence>
<organism evidence="1">
    <name type="scientific">Sesamum radiatum</name>
    <name type="common">Black benniseed</name>
    <dbReference type="NCBI Taxonomy" id="300843"/>
    <lineage>
        <taxon>Eukaryota</taxon>
        <taxon>Viridiplantae</taxon>
        <taxon>Streptophyta</taxon>
        <taxon>Embryophyta</taxon>
        <taxon>Tracheophyta</taxon>
        <taxon>Spermatophyta</taxon>
        <taxon>Magnoliopsida</taxon>
        <taxon>eudicotyledons</taxon>
        <taxon>Gunneridae</taxon>
        <taxon>Pentapetalae</taxon>
        <taxon>asterids</taxon>
        <taxon>lamiids</taxon>
        <taxon>Lamiales</taxon>
        <taxon>Pedaliaceae</taxon>
        <taxon>Sesamum</taxon>
    </lineage>
</organism>
<protein>
    <submittedName>
        <fullName evidence="1">Uncharacterized protein</fullName>
    </submittedName>
</protein>